<name>A0A2H9TNW3_9FUNG</name>
<keyword evidence="7" id="KW-1185">Reference proteome</keyword>
<dbReference type="InterPro" id="IPR036866">
    <property type="entry name" value="RibonucZ/Hydroxyglut_hydro"/>
</dbReference>
<reference evidence="6 7" key="1">
    <citation type="submission" date="2016-10" db="EMBL/GenBank/DDBJ databases">
        <title>The genome of Paramicrosporidium saccamoebae is the missing link in understanding Cryptomycota and Microsporidia evolution.</title>
        <authorList>
            <person name="Quandt C.A."/>
            <person name="Beaudet D."/>
            <person name="Corsaro D."/>
            <person name="Michel R."/>
            <person name="Corradi N."/>
            <person name="James T."/>
        </authorList>
    </citation>
    <scope>NUCLEOTIDE SEQUENCE [LARGE SCALE GENOMIC DNA]</scope>
    <source>
        <strain evidence="6 7">KSL3</strain>
    </source>
</reference>
<dbReference type="GO" id="GO:0016787">
    <property type="term" value="F:hydrolase activity"/>
    <property type="evidence" value="ECO:0007669"/>
    <property type="project" value="UniProtKB-KW"/>
</dbReference>
<comment type="caution">
    <text evidence="6">The sequence shown here is derived from an EMBL/GenBank/DDBJ whole genome shotgun (WGS) entry which is preliminary data.</text>
</comment>
<evidence type="ECO:0000313" key="6">
    <source>
        <dbReference type="EMBL" id="PJF19437.1"/>
    </source>
</evidence>
<evidence type="ECO:0000313" key="7">
    <source>
        <dbReference type="Proteomes" id="UP000240830"/>
    </source>
</evidence>
<evidence type="ECO:0000259" key="5">
    <source>
        <dbReference type="Pfam" id="PF00753"/>
    </source>
</evidence>
<comment type="cofactor">
    <cofactor evidence="1">
        <name>Zn(2+)</name>
        <dbReference type="ChEBI" id="CHEBI:29105"/>
    </cofactor>
</comment>
<dbReference type="Gene3D" id="1.25.40.10">
    <property type="entry name" value="Tetratricopeptide repeat domain"/>
    <property type="match status" value="1"/>
</dbReference>
<dbReference type="AlphaFoldDB" id="A0A2H9TNW3"/>
<dbReference type="PANTHER" id="PTHR46233:SF3">
    <property type="entry name" value="HYDROXYACYLGLUTATHIONE HYDROLASE GLOC"/>
    <property type="match status" value="1"/>
</dbReference>
<dbReference type="Pfam" id="PF00753">
    <property type="entry name" value="Lactamase_B"/>
    <property type="match status" value="1"/>
</dbReference>
<keyword evidence="3" id="KW-0378">Hydrolase</keyword>
<keyword evidence="4" id="KW-0862">Zinc</keyword>
<evidence type="ECO:0000256" key="1">
    <source>
        <dbReference type="ARBA" id="ARBA00001947"/>
    </source>
</evidence>
<dbReference type="OrthoDB" id="515692at2759"/>
<dbReference type="Proteomes" id="UP000240830">
    <property type="component" value="Unassembled WGS sequence"/>
</dbReference>
<organism evidence="6 7">
    <name type="scientific">Paramicrosporidium saccamoebae</name>
    <dbReference type="NCBI Taxonomy" id="1246581"/>
    <lineage>
        <taxon>Eukaryota</taxon>
        <taxon>Fungi</taxon>
        <taxon>Fungi incertae sedis</taxon>
        <taxon>Cryptomycota</taxon>
        <taxon>Cryptomycota incertae sedis</taxon>
        <taxon>Paramicrosporidium</taxon>
    </lineage>
</organism>
<dbReference type="PANTHER" id="PTHR46233">
    <property type="entry name" value="HYDROXYACYLGLUTATHIONE HYDROLASE GLOC"/>
    <property type="match status" value="1"/>
</dbReference>
<dbReference type="EMBL" id="MTSL01000063">
    <property type="protein sequence ID" value="PJF19437.1"/>
    <property type="molecule type" value="Genomic_DNA"/>
</dbReference>
<sequence>MFVSKVAARAELEMSGANEGPTTKLTRLYEDGKEALADRNYKKAIKKFDKALAEFDPNSDTRHDKAIVLCARSAAKYHSGKYDESLKDAELAVQTRPESSKEEDPRSLDIVELRIVRLNQEKDAEESGLYFRQLRPGFDICRGSYNPIKKLVYEFARGMQNIVYAVGDTTKRECLIFDACWDSDGILEAISKDGMVPVGCVITHNHFDHVGGKPPPPFRSYGVTVQGVKNILERHPKIPVYVHQDDADTFQNDSGVDPGRIITTRDGFEISVGEVSFKLWKLHSIYHWKGEKGWRIEAKEPRRMAWRAGERLG</sequence>
<dbReference type="InterPro" id="IPR011990">
    <property type="entry name" value="TPR-like_helical_dom_sf"/>
</dbReference>
<evidence type="ECO:0000256" key="3">
    <source>
        <dbReference type="ARBA" id="ARBA00022801"/>
    </source>
</evidence>
<evidence type="ECO:0000256" key="4">
    <source>
        <dbReference type="ARBA" id="ARBA00022833"/>
    </source>
</evidence>
<keyword evidence="2" id="KW-0479">Metal-binding</keyword>
<dbReference type="Gene3D" id="3.60.15.10">
    <property type="entry name" value="Ribonuclease Z/Hydroxyacylglutathione hydrolase-like"/>
    <property type="match status" value="1"/>
</dbReference>
<dbReference type="GO" id="GO:0046872">
    <property type="term" value="F:metal ion binding"/>
    <property type="evidence" value="ECO:0007669"/>
    <property type="project" value="UniProtKB-KW"/>
</dbReference>
<proteinExistence type="predicted"/>
<evidence type="ECO:0000256" key="2">
    <source>
        <dbReference type="ARBA" id="ARBA00022723"/>
    </source>
</evidence>
<dbReference type="InterPro" id="IPR051453">
    <property type="entry name" value="MBL_Glyoxalase_II"/>
</dbReference>
<gene>
    <name evidence="6" type="ORF">PSACC_00714</name>
</gene>
<protein>
    <submittedName>
        <fullName evidence="6">Sti1p</fullName>
    </submittedName>
</protein>
<dbReference type="SUPFAM" id="SSF56281">
    <property type="entry name" value="Metallo-hydrolase/oxidoreductase"/>
    <property type="match status" value="1"/>
</dbReference>
<accession>A0A2H9TNW3</accession>
<dbReference type="InterPro" id="IPR001279">
    <property type="entry name" value="Metallo-B-lactamas"/>
</dbReference>
<feature type="domain" description="Metallo-beta-lactamase" evidence="5">
    <location>
        <begin position="163"/>
        <end position="212"/>
    </location>
</feature>
<dbReference type="SUPFAM" id="SSF48452">
    <property type="entry name" value="TPR-like"/>
    <property type="match status" value="1"/>
</dbReference>